<organism evidence="3 4">
    <name type="scientific">Mytilus edulis</name>
    <name type="common">Blue mussel</name>
    <dbReference type="NCBI Taxonomy" id="6550"/>
    <lineage>
        <taxon>Eukaryota</taxon>
        <taxon>Metazoa</taxon>
        <taxon>Spiralia</taxon>
        <taxon>Lophotrochozoa</taxon>
        <taxon>Mollusca</taxon>
        <taxon>Bivalvia</taxon>
        <taxon>Autobranchia</taxon>
        <taxon>Pteriomorphia</taxon>
        <taxon>Mytilida</taxon>
        <taxon>Mytiloidea</taxon>
        <taxon>Mytilidae</taxon>
        <taxon>Mytilinae</taxon>
        <taxon>Mytilus</taxon>
    </lineage>
</organism>
<protein>
    <recommendedName>
        <fullName evidence="2">DZIP3-like HEPN domain-containing protein</fullName>
    </recommendedName>
</protein>
<feature type="domain" description="DZIP3-like HEPN" evidence="2">
    <location>
        <begin position="24"/>
        <end position="151"/>
    </location>
</feature>
<accession>A0A8S3V3W6</accession>
<evidence type="ECO:0000313" key="4">
    <source>
        <dbReference type="Proteomes" id="UP000683360"/>
    </source>
</evidence>
<evidence type="ECO:0000259" key="2">
    <source>
        <dbReference type="Pfam" id="PF18738"/>
    </source>
</evidence>
<dbReference type="EMBL" id="CAJPWZ010003113">
    <property type="protein sequence ID" value="CAG2252271.1"/>
    <property type="molecule type" value="Genomic_DNA"/>
</dbReference>
<feature type="coiled-coil region" evidence="1">
    <location>
        <begin position="150"/>
        <end position="177"/>
    </location>
</feature>
<name>A0A8S3V3W6_MYTED</name>
<keyword evidence="1" id="KW-0175">Coiled coil</keyword>
<reference evidence="3" key="1">
    <citation type="submission" date="2021-03" db="EMBL/GenBank/DDBJ databases">
        <authorList>
            <person name="Bekaert M."/>
        </authorList>
    </citation>
    <scope>NUCLEOTIDE SEQUENCE</scope>
</reference>
<evidence type="ECO:0000256" key="1">
    <source>
        <dbReference type="SAM" id="Coils"/>
    </source>
</evidence>
<proteinExistence type="predicted"/>
<dbReference type="AlphaFoldDB" id="A0A8S3V3W6"/>
<dbReference type="Pfam" id="PF18738">
    <property type="entry name" value="HEPN_DZIP3"/>
    <property type="match status" value="1"/>
</dbReference>
<evidence type="ECO:0000313" key="3">
    <source>
        <dbReference type="EMBL" id="CAG2252271.1"/>
    </source>
</evidence>
<dbReference type="OrthoDB" id="5958466at2759"/>
<comment type="caution">
    <text evidence="3">The sequence shown here is derived from an EMBL/GenBank/DDBJ whole genome shotgun (WGS) entry which is preliminary data.</text>
</comment>
<keyword evidence="4" id="KW-1185">Reference proteome</keyword>
<dbReference type="Proteomes" id="UP000683360">
    <property type="component" value="Unassembled WGS sequence"/>
</dbReference>
<dbReference type="InterPro" id="IPR041249">
    <property type="entry name" value="HEPN_DZIP3"/>
</dbReference>
<sequence length="202" mass="23141">MGLLLTGISPRATRVLFDSEFHPSCLDASLKKETKKLRDLQDKKTINKRQWDLLFPRKPGVPDSNNFDVTLMITLLRNLANLSEPQKGYEQLPSPTETTPASDLARIKYYRNKLAHLNNSTIDNAIGRLGGPLMKQECDQLKTKIIDQTNKEIILEIKRSQNEIAELKHSLKTTKEELLTRIDEVPPKHIQGNLLCTYKFYI</sequence>
<gene>
    <name evidence="3" type="ORF">MEDL_63817</name>
</gene>